<dbReference type="EMBL" id="JAAIUW010000008">
    <property type="protein sequence ID" value="KAF7821666.1"/>
    <property type="molecule type" value="Genomic_DNA"/>
</dbReference>
<dbReference type="AlphaFoldDB" id="A0A834TIQ9"/>
<gene>
    <name evidence="1" type="ORF">G2W53_027121</name>
</gene>
<dbReference type="Proteomes" id="UP000634136">
    <property type="component" value="Unassembled WGS sequence"/>
</dbReference>
<evidence type="ECO:0000313" key="1">
    <source>
        <dbReference type="EMBL" id="KAF7821666.1"/>
    </source>
</evidence>
<protein>
    <submittedName>
        <fullName evidence="1">Uncharacterized protein</fullName>
    </submittedName>
</protein>
<accession>A0A834TIQ9</accession>
<organism evidence="1 2">
    <name type="scientific">Senna tora</name>
    <dbReference type="NCBI Taxonomy" id="362788"/>
    <lineage>
        <taxon>Eukaryota</taxon>
        <taxon>Viridiplantae</taxon>
        <taxon>Streptophyta</taxon>
        <taxon>Embryophyta</taxon>
        <taxon>Tracheophyta</taxon>
        <taxon>Spermatophyta</taxon>
        <taxon>Magnoliopsida</taxon>
        <taxon>eudicotyledons</taxon>
        <taxon>Gunneridae</taxon>
        <taxon>Pentapetalae</taxon>
        <taxon>rosids</taxon>
        <taxon>fabids</taxon>
        <taxon>Fabales</taxon>
        <taxon>Fabaceae</taxon>
        <taxon>Caesalpinioideae</taxon>
        <taxon>Cassia clade</taxon>
        <taxon>Senna</taxon>
    </lineage>
</organism>
<comment type="caution">
    <text evidence="1">The sequence shown here is derived from an EMBL/GenBank/DDBJ whole genome shotgun (WGS) entry which is preliminary data.</text>
</comment>
<sequence length="104" mass="12060">MAIHVVVHLKIWPRASWIALKLLRRFPCVIGFILTQHMHLRFCIEKKLTYDELIFDGQRSTWSTAGRPTRIALKLLGRLPCVIGIILSEHMQVRFCKGKKLTHG</sequence>
<name>A0A834TIQ9_9FABA</name>
<evidence type="ECO:0000313" key="2">
    <source>
        <dbReference type="Proteomes" id="UP000634136"/>
    </source>
</evidence>
<keyword evidence="2" id="KW-1185">Reference proteome</keyword>
<reference evidence="1" key="1">
    <citation type="submission" date="2020-09" db="EMBL/GenBank/DDBJ databases">
        <title>Genome-Enabled Discovery of Anthraquinone Biosynthesis in Senna tora.</title>
        <authorList>
            <person name="Kang S.-H."/>
            <person name="Pandey R.P."/>
            <person name="Lee C.-M."/>
            <person name="Sim J.-S."/>
            <person name="Jeong J.-T."/>
            <person name="Choi B.-S."/>
            <person name="Jung M."/>
            <person name="Ginzburg D."/>
            <person name="Zhao K."/>
            <person name="Won S.Y."/>
            <person name="Oh T.-J."/>
            <person name="Yu Y."/>
            <person name="Kim N.-H."/>
            <person name="Lee O.R."/>
            <person name="Lee T.-H."/>
            <person name="Bashyal P."/>
            <person name="Kim T.-S."/>
            <person name="Lee W.-H."/>
            <person name="Kawkins C."/>
            <person name="Kim C.-K."/>
            <person name="Kim J.S."/>
            <person name="Ahn B.O."/>
            <person name="Rhee S.Y."/>
            <person name="Sohng J.K."/>
        </authorList>
    </citation>
    <scope>NUCLEOTIDE SEQUENCE</scope>
    <source>
        <tissue evidence="1">Leaf</tissue>
    </source>
</reference>
<proteinExistence type="predicted"/>